<keyword evidence="5" id="KW-1185">Reference proteome</keyword>
<dbReference type="Proteomes" id="UP000558113">
    <property type="component" value="Unassembled WGS sequence"/>
</dbReference>
<dbReference type="InterPro" id="IPR025861">
    <property type="entry name" value="CobT_VWA_dom"/>
</dbReference>
<accession>A0A7X4YL46</accession>
<dbReference type="PANTHER" id="PTHR41248:SF1">
    <property type="entry name" value="NORD PROTEIN"/>
    <property type="match status" value="1"/>
</dbReference>
<evidence type="ECO:0000313" key="5">
    <source>
        <dbReference type="Proteomes" id="UP000558113"/>
    </source>
</evidence>
<proteinExistence type="predicted"/>
<dbReference type="Gene3D" id="3.40.50.300">
    <property type="entry name" value="P-loop containing nucleotide triphosphate hydrolases"/>
    <property type="match status" value="1"/>
</dbReference>
<feature type="compositionally biased region" description="Basic and acidic residues" evidence="1">
    <location>
        <begin position="380"/>
        <end position="392"/>
    </location>
</feature>
<dbReference type="CDD" id="cd01454">
    <property type="entry name" value="vWA_norD_type"/>
    <property type="match status" value="1"/>
</dbReference>
<feature type="region of interest" description="Disordered" evidence="1">
    <location>
        <begin position="361"/>
        <end position="467"/>
    </location>
</feature>
<dbReference type="GO" id="GO:0005524">
    <property type="term" value="F:ATP binding"/>
    <property type="evidence" value="ECO:0007669"/>
    <property type="project" value="InterPro"/>
</dbReference>
<dbReference type="InterPro" id="IPR051928">
    <property type="entry name" value="NorD/CobT"/>
</dbReference>
<evidence type="ECO:0000256" key="1">
    <source>
        <dbReference type="SAM" id="MobiDB-lite"/>
    </source>
</evidence>
<reference evidence="4 5" key="1">
    <citation type="submission" date="2020-01" db="EMBL/GenBank/DDBJ databases">
        <title>Paenibacillus soybeanensis sp. nov. isolated from the nodules of soybean (Glycine max(L.) Merr).</title>
        <authorList>
            <person name="Wang H."/>
        </authorList>
    </citation>
    <scope>NUCLEOTIDE SEQUENCE [LARGE SCALE GENOMIC DNA]</scope>
    <source>
        <strain evidence="4 5">DSM 23054</strain>
    </source>
</reference>
<feature type="domain" description="ATPase dynein-related AAA" evidence="2">
    <location>
        <begin position="54"/>
        <end position="98"/>
    </location>
</feature>
<evidence type="ECO:0000259" key="3">
    <source>
        <dbReference type="Pfam" id="PF11775"/>
    </source>
</evidence>
<gene>
    <name evidence="4" type="ORF">GT003_04735</name>
</gene>
<dbReference type="GO" id="GO:0016887">
    <property type="term" value="F:ATP hydrolysis activity"/>
    <property type="evidence" value="ECO:0007669"/>
    <property type="project" value="InterPro"/>
</dbReference>
<comment type="caution">
    <text evidence="4">The sequence shown here is derived from an EMBL/GenBank/DDBJ whole genome shotgun (WGS) entry which is preliminary data.</text>
</comment>
<dbReference type="OrthoDB" id="9808317at2"/>
<feature type="compositionally biased region" description="Basic and acidic residues" evidence="1">
    <location>
        <begin position="361"/>
        <end position="371"/>
    </location>
</feature>
<protein>
    <submittedName>
        <fullName evidence="4">AAA domain-containing protein</fullName>
    </submittedName>
</protein>
<feature type="compositionally biased region" description="Basic and acidic residues" evidence="1">
    <location>
        <begin position="413"/>
        <end position="422"/>
    </location>
</feature>
<dbReference type="PANTHER" id="PTHR41248">
    <property type="entry name" value="NORD PROTEIN"/>
    <property type="match status" value="1"/>
</dbReference>
<organism evidence="4 5">
    <name type="scientific">Paenibacillus sacheonensis</name>
    <dbReference type="NCBI Taxonomy" id="742054"/>
    <lineage>
        <taxon>Bacteria</taxon>
        <taxon>Bacillati</taxon>
        <taxon>Bacillota</taxon>
        <taxon>Bacilli</taxon>
        <taxon>Bacillales</taxon>
        <taxon>Paenibacillaceae</taxon>
        <taxon>Paenibacillus</taxon>
    </lineage>
</organism>
<dbReference type="InterPro" id="IPR027417">
    <property type="entry name" value="P-loop_NTPase"/>
</dbReference>
<dbReference type="SUPFAM" id="SSF52540">
    <property type="entry name" value="P-loop containing nucleoside triphosphate hydrolases"/>
    <property type="match status" value="1"/>
</dbReference>
<dbReference type="SUPFAM" id="SSF53300">
    <property type="entry name" value="vWA-like"/>
    <property type="match status" value="1"/>
</dbReference>
<sequence length="758" mass="83903">MPNYELSPERRWTNAERSLVWKKPASHIASEEERRICGEVKRNWHRGEMKIAALLLEGDAGSGKTQLAKALSAEFGLPYTKITCFADMDKSDIVGAILPVIAANRMALLDQEDQAALQALYASDGYVGANRVLMEVLGVSEEAASLKLRRLMKLAAEQAGGDEVEYRFYPSEIVNAYRNGYLLEIQEPTVIRDAAVLMALNSALEPDGSINLPTEVIRRHPDFIAVMTTNRGYAGVRPLNESLRDRVQHAEKMDLPAKDVMISRAAAKTGYANTRVIETLADVILLLDQTAKTLAIKGVAGMRSLLFWTDAVAAGIGARESLYVKVMYKITTDPEEIKLLEEALEKHGLLAKLQAAEAELAAEHESRREAELDAMPAAESEARNRPETEAIEIKTWGAVDPIGQNGSSDNEEQGIRLKKAADSEEGSSGAAGASDERSDTESADIGEDGAPRYHQTNPETKPPDVQMQKRAYRKLLNQEAREAVSDSMHKNVKLVVHRPEWNEDDKRNYEHLSNEMIPVVREIARKALPLLEQEAESEYTKRRAYGSRFQADSVAYRDYGYFAKKRLPADSPSLAVALRVDESASMAAFGRLEAAKRAAVAVYEFCMLCGIPVMICGDTADVSRLEQMSLFAYADLLRPDADDPYRLMGIRARSNNRDGMALRIMGERLASAPQQTKLLISISDGQPKAMEDYAGILAEQDMRLTMAEFERKGVTFLAAAIGQDKDVIGRIYGRERFLDITDLSGLPAKLVQLIARYL</sequence>
<dbReference type="InterPro" id="IPR011704">
    <property type="entry name" value="ATPase_dyneun-rel_AAA"/>
</dbReference>
<evidence type="ECO:0000259" key="2">
    <source>
        <dbReference type="Pfam" id="PF07728"/>
    </source>
</evidence>
<evidence type="ECO:0000313" key="4">
    <source>
        <dbReference type="EMBL" id="NBC68305.1"/>
    </source>
</evidence>
<dbReference type="Pfam" id="PF07728">
    <property type="entry name" value="AAA_5"/>
    <property type="match status" value="1"/>
</dbReference>
<name>A0A7X4YL46_9BACL</name>
<dbReference type="EMBL" id="JAAAMU010000002">
    <property type="protein sequence ID" value="NBC68305.1"/>
    <property type="molecule type" value="Genomic_DNA"/>
</dbReference>
<dbReference type="AlphaFoldDB" id="A0A7X4YL46"/>
<dbReference type="Pfam" id="PF11775">
    <property type="entry name" value="CobT_C"/>
    <property type="match status" value="1"/>
</dbReference>
<dbReference type="InterPro" id="IPR036465">
    <property type="entry name" value="vWFA_dom_sf"/>
</dbReference>
<feature type="domain" description="Cobalamin biosynthesis protein CobT VWA" evidence="3">
    <location>
        <begin position="654"/>
        <end position="746"/>
    </location>
</feature>